<accession>A0A512PK63</accession>
<organism evidence="2 3">
    <name type="scientific">Lentilactobacillus rapi</name>
    <dbReference type="NCBI Taxonomy" id="481723"/>
    <lineage>
        <taxon>Bacteria</taxon>
        <taxon>Bacillati</taxon>
        <taxon>Bacillota</taxon>
        <taxon>Bacilli</taxon>
        <taxon>Lactobacillales</taxon>
        <taxon>Lactobacillaceae</taxon>
        <taxon>Lentilactobacillus</taxon>
    </lineage>
</organism>
<feature type="compositionally biased region" description="Basic and acidic residues" evidence="1">
    <location>
        <begin position="1"/>
        <end position="10"/>
    </location>
</feature>
<evidence type="ECO:0000256" key="1">
    <source>
        <dbReference type="SAM" id="MobiDB-lite"/>
    </source>
</evidence>
<comment type="caution">
    <text evidence="2">The sequence shown here is derived from an EMBL/GenBank/DDBJ whole genome shotgun (WGS) entry which is preliminary data.</text>
</comment>
<evidence type="ECO:0000313" key="3">
    <source>
        <dbReference type="Proteomes" id="UP000321569"/>
    </source>
</evidence>
<gene>
    <name evidence="2" type="ORF">LRA02_04570</name>
</gene>
<name>A0A512PK63_9LACO</name>
<dbReference type="Proteomes" id="UP000321569">
    <property type="component" value="Unassembled WGS sequence"/>
</dbReference>
<feature type="region of interest" description="Disordered" evidence="1">
    <location>
        <begin position="1"/>
        <end position="22"/>
    </location>
</feature>
<evidence type="ECO:0000313" key="2">
    <source>
        <dbReference type="EMBL" id="GEP71589.1"/>
    </source>
</evidence>
<dbReference type="AlphaFoldDB" id="A0A512PK63"/>
<sequence length="54" mass="6171">MMVCDVEQKSDPTAINDPKDDPPTMRFIYQGSQQQNVCENKIDQDERRIQGASV</sequence>
<protein>
    <submittedName>
        <fullName evidence="2">Uncharacterized protein</fullName>
    </submittedName>
</protein>
<proteinExistence type="predicted"/>
<reference evidence="2 3" key="1">
    <citation type="submission" date="2019-07" db="EMBL/GenBank/DDBJ databases">
        <title>Whole genome shotgun sequence of Lactobacillus rapi NBRC 109618.</title>
        <authorList>
            <person name="Hosoyama A."/>
            <person name="Uohara A."/>
            <person name="Ohji S."/>
            <person name="Ichikawa N."/>
        </authorList>
    </citation>
    <scope>NUCLEOTIDE SEQUENCE [LARGE SCALE GENOMIC DNA]</scope>
    <source>
        <strain evidence="2 3">NBRC 109618</strain>
    </source>
</reference>
<dbReference type="EMBL" id="BKAM01000002">
    <property type="protein sequence ID" value="GEP71589.1"/>
    <property type="molecule type" value="Genomic_DNA"/>
</dbReference>